<name>A0ABV9KRK0_9BACT</name>
<dbReference type="InterPro" id="IPR004291">
    <property type="entry name" value="Transposase_IS66_central"/>
</dbReference>
<comment type="caution">
    <text evidence="2">The sequence shown here is derived from an EMBL/GenBank/DDBJ whole genome shotgun (WGS) entry which is preliminary data.</text>
</comment>
<dbReference type="EMBL" id="JBHSGN010000026">
    <property type="protein sequence ID" value="MFC4672795.1"/>
    <property type="molecule type" value="Genomic_DNA"/>
</dbReference>
<reference evidence="3" key="1">
    <citation type="journal article" date="2019" name="Int. J. Syst. Evol. Microbiol.">
        <title>The Global Catalogue of Microorganisms (GCM) 10K type strain sequencing project: providing services to taxonomists for standard genome sequencing and annotation.</title>
        <authorList>
            <consortium name="The Broad Institute Genomics Platform"/>
            <consortium name="The Broad Institute Genome Sequencing Center for Infectious Disease"/>
            <person name="Wu L."/>
            <person name="Ma J."/>
        </authorList>
    </citation>
    <scope>NUCLEOTIDE SEQUENCE [LARGE SCALE GENOMIC DNA]</scope>
    <source>
        <strain evidence="3">CCUG 66188</strain>
    </source>
</reference>
<dbReference type="PANTHER" id="PTHR33678:SF1">
    <property type="entry name" value="BLL1576 PROTEIN"/>
    <property type="match status" value="1"/>
</dbReference>
<dbReference type="Pfam" id="PF03050">
    <property type="entry name" value="DDE_Tnp_IS66"/>
    <property type="match status" value="1"/>
</dbReference>
<feature type="domain" description="Transposase IS66 central" evidence="1">
    <location>
        <begin position="2"/>
        <end position="85"/>
    </location>
</feature>
<accession>A0ABV9KRK0</accession>
<gene>
    <name evidence="2" type="ORF">ACFO6W_03705</name>
</gene>
<sequence>MQKYSPPILDRIQNKLSKIARRRNFIPDPDIYQAVTYMQNEMADIGNILTAANYQLDNNAVERVNCSISLMRRNSLFSGSHKGADQAVVYYSLACSCRCKGINFFEYFSDILNRVAALRPTTPIEHYRNPLPDRWHK</sequence>
<evidence type="ECO:0000259" key="1">
    <source>
        <dbReference type="Pfam" id="PF03050"/>
    </source>
</evidence>
<keyword evidence="3" id="KW-1185">Reference proteome</keyword>
<dbReference type="Proteomes" id="UP001596023">
    <property type="component" value="Unassembled WGS sequence"/>
</dbReference>
<dbReference type="PANTHER" id="PTHR33678">
    <property type="entry name" value="BLL1576 PROTEIN"/>
    <property type="match status" value="1"/>
</dbReference>
<evidence type="ECO:0000313" key="2">
    <source>
        <dbReference type="EMBL" id="MFC4672795.1"/>
    </source>
</evidence>
<proteinExistence type="predicted"/>
<evidence type="ECO:0000313" key="3">
    <source>
        <dbReference type="Proteomes" id="UP001596023"/>
    </source>
</evidence>
<organism evidence="2 3">
    <name type="scientific">Dysgonomonas termitidis</name>
    <dbReference type="NCBI Taxonomy" id="1516126"/>
    <lineage>
        <taxon>Bacteria</taxon>
        <taxon>Pseudomonadati</taxon>
        <taxon>Bacteroidota</taxon>
        <taxon>Bacteroidia</taxon>
        <taxon>Bacteroidales</taxon>
        <taxon>Dysgonomonadaceae</taxon>
        <taxon>Dysgonomonas</taxon>
    </lineage>
</organism>
<protein>
    <submittedName>
        <fullName evidence="2">Transposase</fullName>
    </submittedName>
</protein>
<dbReference type="RefSeq" id="WP_379994004.1">
    <property type="nucleotide sequence ID" value="NZ_JBHSGN010000026.1"/>
</dbReference>
<dbReference type="InterPro" id="IPR052344">
    <property type="entry name" value="Transposase-related"/>
</dbReference>